<keyword evidence="6 8" id="KW-1133">Transmembrane helix</keyword>
<evidence type="ECO:0000256" key="1">
    <source>
        <dbReference type="ARBA" id="ARBA00004651"/>
    </source>
</evidence>
<accession>A0A031FWG9</accession>
<evidence type="ECO:0000256" key="7">
    <source>
        <dbReference type="ARBA" id="ARBA00023136"/>
    </source>
</evidence>
<evidence type="ECO:0000256" key="2">
    <source>
        <dbReference type="ARBA" id="ARBA00007935"/>
    </source>
</evidence>
<dbReference type="GO" id="GO:0022857">
    <property type="term" value="F:transmembrane transporter activity"/>
    <property type="evidence" value="ECO:0007669"/>
    <property type="project" value="InterPro"/>
</dbReference>
<dbReference type="Pfam" id="PF01032">
    <property type="entry name" value="FecCD"/>
    <property type="match status" value="1"/>
</dbReference>
<feature type="transmembrane region" description="Helical" evidence="8">
    <location>
        <begin position="27"/>
        <end position="48"/>
    </location>
</feature>
<keyword evidence="5 8" id="KW-0812">Transmembrane</keyword>
<evidence type="ECO:0000256" key="6">
    <source>
        <dbReference type="ARBA" id="ARBA00022989"/>
    </source>
</evidence>
<keyword evidence="4" id="KW-1003">Cell membrane</keyword>
<dbReference type="GO" id="GO:0005886">
    <property type="term" value="C:plasma membrane"/>
    <property type="evidence" value="ECO:0007669"/>
    <property type="project" value="UniProtKB-SubCell"/>
</dbReference>
<dbReference type="PANTHER" id="PTHR30472:SF24">
    <property type="entry name" value="FERRIC ENTEROBACTIN TRANSPORT SYSTEM PERMEASE PROTEIN FEPG"/>
    <property type="match status" value="1"/>
</dbReference>
<name>A0A031FWG9_9MICO</name>
<feature type="transmembrane region" description="Helical" evidence="8">
    <location>
        <begin position="112"/>
        <end position="130"/>
    </location>
</feature>
<proteinExistence type="inferred from homology"/>
<dbReference type="EMBL" id="JFYO01000004">
    <property type="protein sequence ID" value="EZP27980.1"/>
    <property type="molecule type" value="Genomic_DNA"/>
</dbReference>
<dbReference type="SUPFAM" id="SSF81345">
    <property type="entry name" value="ABC transporter involved in vitamin B12 uptake, BtuC"/>
    <property type="match status" value="1"/>
</dbReference>
<dbReference type="PATRIC" id="fig|273677.3.peg.934"/>
<reference evidence="9 10" key="1">
    <citation type="submission" date="2014-03" db="EMBL/GenBank/DDBJ databases">
        <title>Draft Genome Sequences of 13 Willow Endophytes.</title>
        <authorList>
            <person name="Gan H.Y."/>
            <person name="Gan H.M."/>
            <person name="Savka M.A."/>
            <person name="Hudson A.O."/>
        </authorList>
    </citation>
    <scope>NUCLEOTIDE SEQUENCE [LARGE SCALE GENOMIC DNA]</scope>
    <source>
        <strain evidence="9 10">RIT293</strain>
    </source>
</reference>
<keyword evidence="10" id="KW-1185">Reference proteome</keyword>
<feature type="transmembrane region" description="Helical" evidence="8">
    <location>
        <begin position="136"/>
        <end position="156"/>
    </location>
</feature>
<keyword evidence="3" id="KW-0813">Transport</keyword>
<feature type="transmembrane region" description="Helical" evidence="8">
    <location>
        <begin position="325"/>
        <end position="345"/>
    </location>
</feature>
<evidence type="ECO:0000256" key="8">
    <source>
        <dbReference type="SAM" id="Phobius"/>
    </source>
</evidence>
<dbReference type="eggNOG" id="COG4779">
    <property type="taxonomic scope" value="Bacteria"/>
</dbReference>
<feature type="transmembrane region" description="Helical" evidence="8">
    <location>
        <begin position="82"/>
        <end position="100"/>
    </location>
</feature>
<feature type="transmembrane region" description="Helical" evidence="8">
    <location>
        <begin position="206"/>
        <end position="230"/>
    </location>
</feature>
<protein>
    <submittedName>
        <fullName evidence="9">Enterobactin ABC transporter permease</fullName>
    </submittedName>
</protein>
<evidence type="ECO:0000256" key="4">
    <source>
        <dbReference type="ARBA" id="ARBA00022475"/>
    </source>
</evidence>
<evidence type="ECO:0000256" key="3">
    <source>
        <dbReference type="ARBA" id="ARBA00022448"/>
    </source>
</evidence>
<sequence>MVMTTSIDRAGRAVRPARRVAGGHTRVLAAGTGASVALVVLAVLGLVLGDFPVPVERIPSILTGGGEQIERTVVVDWRLTRVVAAVAVGAMLGVAGALFQTVTRNPLASPDVLGLSSGAFSGMLLTLVLVSASWQALVAGSLVGGLVTALAIQLLASRDGLQGFRIIVVGIGVSAMLASMNTWLLLQVELETAMFASAWGAGSLNGVAAAPLAGALTAGIPMAVGAFFLVPRMRQLELGDDLAAATGARPNVVRALALLAGVGLVSAATTVAGPVAFVALAAPQVARRLTRTPSLPLGLSALLGGVILLASDLVAQHVLPTPLPVGVVTVSVGGVYLLSVIVLEVRRRA</sequence>
<evidence type="ECO:0000313" key="10">
    <source>
        <dbReference type="Proteomes" id="UP000024001"/>
    </source>
</evidence>
<evidence type="ECO:0000313" key="9">
    <source>
        <dbReference type="EMBL" id="EZP27980.1"/>
    </source>
</evidence>
<dbReference type="AlphaFoldDB" id="A0A031FWG9"/>
<comment type="subcellular location">
    <subcellularLocation>
        <location evidence="1">Cell membrane</location>
        <topology evidence="1">Multi-pass membrane protein</topology>
    </subcellularLocation>
</comment>
<feature type="transmembrane region" description="Helical" evidence="8">
    <location>
        <begin position="163"/>
        <end position="186"/>
    </location>
</feature>
<dbReference type="Proteomes" id="UP000024001">
    <property type="component" value="Unassembled WGS sequence"/>
</dbReference>
<dbReference type="InterPro" id="IPR000522">
    <property type="entry name" value="ABC_transptr_permease_BtuC"/>
</dbReference>
<dbReference type="GO" id="GO:0033214">
    <property type="term" value="P:siderophore-iron import into cell"/>
    <property type="evidence" value="ECO:0007669"/>
    <property type="project" value="TreeGrafter"/>
</dbReference>
<evidence type="ECO:0000256" key="5">
    <source>
        <dbReference type="ARBA" id="ARBA00022692"/>
    </source>
</evidence>
<dbReference type="Gene3D" id="1.10.3470.10">
    <property type="entry name" value="ABC transporter involved in vitamin B12 uptake, BtuC"/>
    <property type="match status" value="1"/>
</dbReference>
<organism evidence="9 10">
    <name type="scientific">Microbacterium oleivorans</name>
    <dbReference type="NCBI Taxonomy" id="273677"/>
    <lineage>
        <taxon>Bacteria</taxon>
        <taxon>Bacillati</taxon>
        <taxon>Actinomycetota</taxon>
        <taxon>Actinomycetes</taxon>
        <taxon>Micrococcales</taxon>
        <taxon>Microbacteriaceae</taxon>
        <taxon>Microbacterium</taxon>
    </lineage>
</organism>
<dbReference type="PANTHER" id="PTHR30472">
    <property type="entry name" value="FERRIC ENTEROBACTIN TRANSPORT SYSTEM PERMEASE PROTEIN"/>
    <property type="match status" value="1"/>
</dbReference>
<comment type="similarity">
    <text evidence="2">Belongs to the binding-protein-dependent transport system permease family. FecCD subfamily.</text>
</comment>
<dbReference type="InterPro" id="IPR037294">
    <property type="entry name" value="ABC_BtuC-like"/>
</dbReference>
<dbReference type="CDD" id="cd06550">
    <property type="entry name" value="TM_ABC_iron-siderophores_like"/>
    <property type="match status" value="1"/>
</dbReference>
<gene>
    <name evidence="9" type="ORF">BW34_00953</name>
</gene>
<keyword evidence="7 8" id="KW-0472">Membrane</keyword>
<comment type="caution">
    <text evidence="9">The sequence shown here is derived from an EMBL/GenBank/DDBJ whole genome shotgun (WGS) entry which is preliminary data.</text>
</comment>
<dbReference type="OrthoDB" id="4455417at2"/>